<dbReference type="Proteomes" id="UP000007148">
    <property type="component" value="Unassembled WGS sequence"/>
</dbReference>
<evidence type="ECO:0000313" key="3">
    <source>
        <dbReference type="EMBL" id="CCA73732.1"/>
    </source>
</evidence>
<dbReference type="InParanoid" id="G4TQY9"/>
<evidence type="ECO:0000256" key="1">
    <source>
        <dbReference type="SAM" id="Coils"/>
    </source>
</evidence>
<feature type="region of interest" description="Disordered" evidence="2">
    <location>
        <begin position="182"/>
        <end position="221"/>
    </location>
</feature>
<proteinExistence type="predicted"/>
<evidence type="ECO:0000256" key="2">
    <source>
        <dbReference type="SAM" id="MobiDB-lite"/>
    </source>
</evidence>
<gene>
    <name evidence="3" type="ORF">PIIN_07687</name>
</gene>
<reference evidence="3 4" key="1">
    <citation type="journal article" date="2011" name="PLoS Pathog.">
        <title>Endophytic Life Strategies Decoded by Genome and Transcriptome Analyses of the Mutualistic Root Symbiont Piriformospora indica.</title>
        <authorList>
            <person name="Zuccaro A."/>
            <person name="Lahrmann U."/>
            <person name="Guldener U."/>
            <person name="Langen G."/>
            <person name="Pfiffi S."/>
            <person name="Biedenkopf D."/>
            <person name="Wong P."/>
            <person name="Samans B."/>
            <person name="Grimm C."/>
            <person name="Basiewicz M."/>
            <person name="Murat C."/>
            <person name="Martin F."/>
            <person name="Kogel K.H."/>
        </authorList>
    </citation>
    <scope>NUCLEOTIDE SEQUENCE [LARGE SCALE GENOMIC DNA]</scope>
    <source>
        <strain evidence="3 4">DSM 11827</strain>
    </source>
</reference>
<feature type="coiled-coil region" evidence="1">
    <location>
        <begin position="305"/>
        <end position="357"/>
    </location>
</feature>
<dbReference type="HOGENOM" id="CLU_581537_0_0_1"/>
<evidence type="ECO:0000313" key="4">
    <source>
        <dbReference type="Proteomes" id="UP000007148"/>
    </source>
</evidence>
<feature type="compositionally biased region" description="Polar residues" evidence="2">
    <location>
        <begin position="182"/>
        <end position="197"/>
    </location>
</feature>
<organism evidence="3 4">
    <name type="scientific">Serendipita indica (strain DSM 11827)</name>
    <name type="common">Root endophyte fungus</name>
    <name type="synonym">Piriformospora indica</name>
    <dbReference type="NCBI Taxonomy" id="1109443"/>
    <lineage>
        <taxon>Eukaryota</taxon>
        <taxon>Fungi</taxon>
        <taxon>Dikarya</taxon>
        <taxon>Basidiomycota</taxon>
        <taxon>Agaricomycotina</taxon>
        <taxon>Agaricomycetes</taxon>
        <taxon>Sebacinales</taxon>
        <taxon>Serendipitaceae</taxon>
        <taxon>Serendipita</taxon>
    </lineage>
</organism>
<dbReference type="EMBL" id="CAFZ01000248">
    <property type="protein sequence ID" value="CCA73732.1"/>
    <property type="molecule type" value="Genomic_DNA"/>
</dbReference>
<name>G4TQY9_SERID</name>
<feature type="compositionally biased region" description="Basic and acidic residues" evidence="2">
    <location>
        <begin position="198"/>
        <end position="215"/>
    </location>
</feature>
<keyword evidence="1" id="KW-0175">Coiled coil</keyword>
<comment type="caution">
    <text evidence="3">The sequence shown here is derived from an EMBL/GenBank/DDBJ whole genome shotgun (WGS) entry which is preliminary data.</text>
</comment>
<dbReference type="AlphaFoldDB" id="G4TQY9"/>
<keyword evidence="4" id="KW-1185">Reference proteome</keyword>
<sequence length="470" mass="52626">MVSIRRSDAGPVLLPIPILCVTHIWDASQYHLTGNLFWNSDPPPIPPMLWLPMMHAKWAIQASQKARLFGPQLHHLALASQHCIYHLAKQICSGDKSSNMNLLFSQVTILVGIVNNLDDHIEAANSGPNPSNLQDELDRIFNELSKLKIAGVIKVEASRGAFQKMRHEDSAAIQARREVQRNKVTLTGSQEVSQADSRTGDHDTAQTITDNRDSSSIHPKMVPAQPTISAVLDKSQMRRDKLNEPGPLKSLPRASPKAILELVKDNVTGFSTALKLSLEAREICSRCASDGAKAMEALSSGGCTLDKIRQETERILEDVSKARKKQSQVMESLEVNRKGIREALESLKGRKTEIERETAAQKVLRDQAVKRTFVLYSGMKVEEHSARILICVDAVNKINAVLLMLKDLEDSLGELTSWWGRIYPIFESIEARLEIIIRKEYRSTDIEKLSKSFTDVRKEYQACMDETKAF</sequence>
<protein>
    <submittedName>
        <fullName evidence="3">Uncharacterized protein</fullName>
    </submittedName>
</protein>
<accession>G4TQY9</accession>